<dbReference type="AlphaFoldDB" id="A0AAF0UNS0"/>
<reference evidence="1" key="1">
    <citation type="submission" date="2023-08" db="EMBL/GenBank/DDBJ databases">
        <title>A de novo genome assembly of Solanum verrucosum Schlechtendal, a Mexican diploid species geographically isolated from the other diploid A-genome species in potato relatives.</title>
        <authorList>
            <person name="Hosaka K."/>
        </authorList>
    </citation>
    <scope>NUCLEOTIDE SEQUENCE</scope>
    <source>
        <tissue evidence="1">Young leaves</tissue>
    </source>
</reference>
<keyword evidence="2" id="KW-1185">Reference proteome</keyword>
<sequence length="78" mass="8381">MANLCQSFSVGVGNFGGGGGMSSSSFSVGAPPNKDRKMQSAEQLVFVLCNPNLHENALLEIFKVLILLTLEVYFDILD</sequence>
<proteinExistence type="predicted"/>
<organism evidence="1 2">
    <name type="scientific">Solanum verrucosum</name>
    <dbReference type="NCBI Taxonomy" id="315347"/>
    <lineage>
        <taxon>Eukaryota</taxon>
        <taxon>Viridiplantae</taxon>
        <taxon>Streptophyta</taxon>
        <taxon>Embryophyta</taxon>
        <taxon>Tracheophyta</taxon>
        <taxon>Spermatophyta</taxon>
        <taxon>Magnoliopsida</taxon>
        <taxon>eudicotyledons</taxon>
        <taxon>Gunneridae</taxon>
        <taxon>Pentapetalae</taxon>
        <taxon>asterids</taxon>
        <taxon>lamiids</taxon>
        <taxon>Solanales</taxon>
        <taxon>Solanaceae</taxon>
        <taxon>Solanoideae</taxon>
        <taxon>Solaneae</taxon>
        <taxon>Solanum</taxon>
    </lineage>
</organism>
<gene>
    <name evidence="1" type="ORF">MTR67_042141</name>
</gene>
<accession>A0AAF0UNS0</accession>
<evidence type="ECO:0000313" key="2">
    <source>
        <dbReference type="Proteomes" id="UP001234989"/>
    </source>
</evidence>
<dbReference type="Proteomes" id="UP001234989">
    <property type="component" value="Chromosome 10"/>
</dbReference>
<evidence type="ECO:0000313" key="1">
    <source>
        <dbReference type="EMBL" id="WMV48756.1"/>
    </source>
</evidence>
<dbReference type="EMBL" id="CP133621">
    <property type="protein sequence ID" value="WMV48756.1"/>
    <property type="molecule type" value="Genomic_DNA"/>
</dbReference>
<protein>
    <submittedName>
        <fullName evidence="1">Uncharacterized protein</fullName>
    </submittedName>
</protein>
<name>A0AAF0UNS0_SOLVR</name>